<dbReference type="Gene3D" id="3.20.20.30">
    <property type="entry name" value="Luciferase-like domain"/>
    <property type="match status" value="1"/>
</dbReference>
<dbReference type="Pfam" id="PF00296">
    <property type="entry name" value="Bac_luciferase"/>
    <property type="match status" value="1"/>
</dbReference>
<dbReference type="GO" id="GO:0016705">
    <property type="term" value="F:oxidoreductase activity, acting on paired donors, with incorporation or reduction of molecular oxygen"/>
    <property type="evidence" value="ECO:0007669"/>
    <property type="project" value="InterPro"/>
</dbReference>
<organism evidence="4 5">
    <name type="scientific">Flagellimonas hadalis</name>
    <dbReference type="NCBI Taxonomy" id="2597517"/>
    <lineage>
        <taxon>Bacteria</taxon>
        <taxon>Pseudomonadati</taxon>
        <taxon>Bacteroidota</taxon>
        <taxon>Flavobacteriia</taxon>
        <taxon>Flavobacteriales</taxon>
        <taxon>Flavobacteriaceae</taxon>
        <taxon>Flagellimonas</taxon>
    </lineage>
</organism>
<dbReference type="PANTHER" id="PTHR30137">
    <property type="entry name" value="LUCIFERASE-LIKE MONOOXYGENASE"/>
    <property type="match status" value="1"/>
</dbReference>
<evidence type="ECO:0000256" key="1">
    <source>
        <dbReference type="ARBA" id="ARBA00007789"/>
    </source>
</evidence>
<name>A0A5N5IQV1_9FLAO</name>
<comment type="caution">
    <text evidence="4">The sequence shown here is derived from an EMBL/GenBank/DDBJ whole genome shotgun (WGS) entry which is preliminary data.</text>
</comment>
<dbReference type="PANTHER" id="PTHR30137:SF6">
    <property type="entry name" value="LUCIFERASE-LIKE MONOOXYGENASE"/>
    <property type="match status" value="1"/>
</dbReference>
<feature type="domain" description="Luciferase-like" evidence="3">
    <location>
        <begin position="9"/>
        <end position="307"/>
    </location>
</feature>
<comment type="similarity">
    <text evidence="1">To bacterial alkanal monooxygenase alpha and beta chains.</text>
</comment>
<evidence type="ECO:0000256" key="2">
    <source>
        <dbReference type="ARBA" id="ARBA00074555"/>
    </source>
</evidence>
<dbReference type="InterPro" id="IPR050766">
    <property type="entry name" value="Bact_Lucif_Oxidored"/>
</dbReference>
<reference evidence="4" key="1">
    <citation type="submission" date="2019-10" db="EMBL/GenBank/DDBJ databases">
        <title>Muricauda hadale sp. nov., a piezophilic bacterium isolated from hadopelagic water of the Mariana Trench.</title>
        <authorList>
            <person name="Wei Y."/>
        </authorList>
    </citation>
    <scope>NUCLEOTIDE SEQUENCE [LARGE SCALE GENOMIC DNA]</scope>
    <source>
        <strain evidence="4">MT-229</strain>
    </source>
</reference>
<dbReference type="EMBL" id="VNIK02000010">
    <property type="protein sequence ID" value="KAB5486071.1"/>
    <property type="molecule type" value="Genomic_DNA"/>
</dbReference>
<dbReference type="OrthoDB" id="9780518at2"/>
<dbReference type="SUPFAM" id="SSF51679">
    <property type="entry name" value="Bacterial luciferase-like"/>
    <property type="match status" value="1"/>
</dbReference>
<evidence type="ECO:0000313" key="5">
    <source>
        <dbReference type="Proteomes" id="UP000319204"/>
    </source>
</evidence>
<dbReference type="AlphaFoldDB" id="A0A5N5IQV1"/>
<dbReference type="FunFam" id="3.20.20.30:FF:000002">
    <property type="entry name" value="LLM class flavin-dependent oxidoreductase"/>
    <property type="match status" value="1"/>
</dbReference>
<evidence type="ECO:0000313" key="4">
    <source>
        <dbReference type="EMBL" id="KAB5486071.1"/>
    </source>
</evidence>
<dbReference type="RefSeq" id="WP_151891126.1">
    <property type="nucleotide sequence ID" value="NZ_VNIK02000010.1"/>
</dbReference>
<sequence length="339" mass="37369">MNVKKIAFSILELATVSKGSSIGEVFANTAVLAKEAEAAGFKRMWFAEHHNMPAIASSIPPILMAHVAQATSTLRVGSGGVMLPNHSPFIVAEQFGTLAHLFPDRIDLGLGRAPGTDPETTRAIKPGFIDATHSFPEDVDKIQNYFSKENKSAKVRVTLAEGMDVPIFILGSSTSSAHLAAKKGLPYAFASHFSTQHFYDAIRIYRNQFEPSASLGEPYVLAGINVFVADTDREAERLYTSNLRLVINILSGTSTPYIEEPTEEMTSDLKEIMQHPRIHQMARYSFIGSKETVKKKIQAFLEETQVDELIIVTTMYAIADRIKSVQLFGEIMSEINGDR</sequence>
<evidence type="ECO:0000259" key="3">
    <source>
        <dbReference type="Pfam" id="PF00296"/>
    </source>
</evidence>
<dbReference type="InterPro" id="IPR011251">
    <property type="entry name" value="Luciferase-like_dom"/>
</dbReference>
<dbReference type="NCBIfam" id="TIGR03558">
    <property type="entry name" value="oxido_grp_1"/>
    <property type="match status" value="1"/>
</dbReference>
<accession>A0A5N5IQV1</accession>
<protein>
    <recommendedName>
        <fullName evidence="2">Luciferase-like monooxygenase</fullName>
    </recommendedName>
</protein>
<proteinExistence type="predicted"/>
<dbReference type="InterPro" id="IPR019949">
    <property type="entry name" value="CmoO-like"/>
</dbReference>
<dbReference type="CDD" id="cd00347">
    <property type="entry name" value="Flavin_utilizing_monoxygenases"/>
    <property type="match status" value="1"/>
</dbReference>
<dbReference type="InterPro" id="IPR036661">
    <property type="entry name" value="Luciferase-like_sf"/>
</dbReference>
<dbReference type="GO" id="GO:0005829">
    <property type="term" value="C:cytosol"/>
    <property type="evidence" value="ECO:0007669"/>
    <property type="project" value="TreeGrafter"/>
</dbReference>
<dbReference type="Proteomes" id="UP000319204">
    <property type="component" value="Unassembled WGS sequence"/>
</dbReference>
<gene>
    <name evidence="4" type="ORF">FOT42_013835</name>
</gene>
<keyword evidence="5" id="KW-1185">Reference proteome</keyword>